<evidence type="ECO:0000313" key="4">
    <source>
        <dbReference type="Proteomes" id="UP000515135"/>
    </source>
</evidence>
<dbReference type="InterPro" id="IPR007084">
    <property type="entry name" value="BRICHOS_dom"/>
</dbReference>
<dbReference type="GeneID" id="109484834"/>
<reference evidence="5" key="1">
    <citation type="submission" date="2025-08" db="UniProtKB">
        <authorList>
            <consortium name="RefSeq"/>
        </authorList>
    </citation>
    <scope>IDENTIFICATION</scope>
    <source>
        <tissue evidence="5">Gonad</tissue>
    </source>
</reference>
<gene>
    <name evidence="5" type="primary">LOC109484834</name>
</gene>
<dbReference type="InterPro" id="IPR051772">
    <property type="entry name" value="Gastrokine"/>
</dbReference>
<name>A0A6P4ZRC1_BRABE</name>
<dbReference type="PROSITE" id="PS50869">
    <property type="entry name" value="BRICHOS"/>
    <property type="match status" value="1"/>
</dbReference>
<dbReference type="KEGG" id="bbel:109484834"/>
<feature type="domain" description="BRICHOS" evidence="3">
    <location>
        <begin position="78"/>
        <end position="173"/>
    </location>
</feature>
<protein>
    <submittedName>
        <fullName evidence="5">Uncharacterized protein LOC109484834</fullName>
    </submittedName>
</protein>
<keyword evidence="4" id="KW-1185">Reference proteome</keyword>
<proteinExistence type="predicted"/>
<dbReference type="Gene3D" id="3.30.390.150">
    <property type="match status" value="1"/>
</dbReference>
<feature type="chain" id="PRO_5027654602" evidence="2">
    <location>
        <begin position="33"/>
        <end position="278"/>
    </location>
</feature>
<dbReference type="Proteomes" id="UP000515135">
    <property type="component" value="Unplaced"/>
</dbReference>
<dbReference type="Pfam" id="PF04089">
    <property type="entry name" value="BRICHOS"/>
    <property type="match status" value="1"/>
</dbReference>
<evidence type="ECO:0000256" key="2">
    <source>
        <dbReference type="SAM" id="SignalP"/>
    </source>
</evidence>
<feature type="signal peptide" evidence="2">
    <location>
        <begin position="1"/>
        <end position="32"/>
    </location>
</feature>
<evidence type="ECO:0000313" key="5">
    <source>
        <dbReference type="RefSeq" id="XP_019643750.1"/>
    </source>
</evidence>
<accession>A0A6P4ZRC1</accession>
<dbReference type="PANTHER" id="PTHR16483">
    <property type="entry name" value="GASTROKINE 1"/>
    <property type="match status" value="1"/>
</dbReference>
<dbReference type="AlphaFoldDB" id="A0A6P4ZRC1"/>
<sequence length="278" mass="30658">MIRSGRNVFFALIMVFMKSLLLVAALVASVSAGPTCKCEEPSKIKTLAVEINERGTTFTQKVTLDYENNWALFNIPQHNTVEQQDILFDLNTHLVATVPSAGGFCLIDAMPSDFPSLQELEDGFTQIQDPKARVEGMVVTESSKRVLGEPVQERTSLGPKMTEFCAQKPIFHVETMEFASGEGIIGFPSGPNDTTPVPPPNMGGQALASRTSPCSYSPTSLQVNCYPASGFNCCYRSNSCFYTYQCRPVQPYYNQPTYSQCTGRHTSHGYGWFCLPHC</sequence>
<dbReference type="OrthoDB" id="5988923at2759"/>
<dbReference type="SMART" id="SM01039">
    <property type="entry name" value="BRICHOS"/>
    <property type="match status" value="1"/>
</dbReference>
<evidence type="ECO:0000256" key="1">
    <source>
        <dbReference type="ARBA" id="ARBA00023157"/>
    </source>
</evidence>
<keyword evidence="1" id="KW-1015">Disulfide bond</keyword>
<evidence type="ECO:0000259" key="3">
    <source>
        <dbReference type="PROSITE" id="PS50869"/>
    </source>
</evidence>
<dbReference type="RefSeq" id="XP_019643750.1">
    <property type="nucleotide sequence ID" value="XM_019788191.1"/>
</dbReference>
<organism evidence="4 5">
    <name type="scientific">Branchiostoma belcheri</name>
    <name type="common">Amphioxus</name>
    <dbReference type="NCBI Taxonomy" id="7741"/>
    <lineage>
        <taxon>Eukaryota</taxon>
        <taxon>Metazoa</taxon>
        <taxon>Chordata</taxon>
        <taxon>Cephalochordata</taxon>
        <taxon>Leptocardii</taxon>
        <taxon>Amphioxiformes</taxon>
        <taxon>Branchiostomatidae</taxon>
        <taxon>Branchiostoma</taxon>
    </lineage>
</organism>
<keyword evidence="2" id="KW-0732">Signal</keyword>